<comment type="caution">
    <text evidence="2">The sequence shown here is derived from an EMBL/GenBank/DDBJ whole genome shotgun (WGS) entry which is preliminary data.</text>
</comment>
<evidence type="ECO:0000256" key="1">
    <source>
        <dbReference type="SAM" id="Phobius"/>
    </source>
</evidence>
<evidence type="ECO:0000313" key="3">
    <source>
        <dbReference type="Proteomes" id="UP000627446"/>
    </source>
</evidence>
<feature type="transmembrane region" description="Helical" evidence="1">
    <location>
        <begin position="182"/>
        <end position="201"/>
    </location>
</feature>
<keyword evidence="1" id="KW-1133">Transmembrane helix</keyword>
<accession>A0A923KKH4</accession>
<protein>
    <submittedName>
        <fullName evidence="2">Uncharacterized protein</fullName>
    </submittedName>
</protein>
<proteinExistence type="predicted"/>
<name>A0A923KKH4_9BURK</name>
<keyword evidence="1" id="KW-0472">Membrane</keyword>
<keyword evidence="3" id="KW-1185">Reference proteome</keyword>
<sequence length="223" mass="24638">MRDKDWERMIEVAMVKMSTGDLNKEQRVKFYIRFWVVMVFVLSTCLATVAAAHGNDDHEHSAPMAMSVAVAPRASAQTDEFELVAVLQAKHLVIYLDRFDSNIAVTGAVIEIDSQGKWKAIAKETEPGVYLVDLPKGVLESTGKYPLTFSVQTEDSSDVLAASLEIADEEEMHDHDSPSIVWWKWLVAVFSGLGVVVALLVTARRRSSTLRIDDVSKLSGGAK</sequence>
<reference evidence="2" key="1">
    <citation type="submission" date="2020-08" db="EMBL/GenBank/DDBJ databases">
        <title>Novel species isolated from subtropical streams in China.</title>
        <authorList>
            <person name="Lu H."/>
        </authorList>
    </citation>
    <scope>NUCLEOTIDE SEQUENCE</scope>
    <source>
        <strain evidence="2">LX22W</strain>
    </source>
</reference>
<dbReference type="Proteomes" id="UP000627446">
    <property type="component" value="Unassembled WGS sequence"/>
</dbReference>
<dbReference type="AlphaFoldDB" id="A0A923KKH4"/>
<evidence type="ECO:0000313" key="2">
    <source>
        <dbReference type="EMBL" id="MBC3880800.1"/>
    </source>
</evidence>
<feature type="transmembrane region" description="Helical" evidence="1">
    <location>
        <begin position="34"/>
        <end position="54"/>
    </location>
</feature>
<gene>
    <name evidence="2" type="ORF">H8K36_05390</name>
</gene>
<dbReference type="EMBL" id="JACOFZ010000001">
    <property type="protein sequence ID" value="MBC3880800.1"/>
    <property type="molecule type" value="Genomic_DNA"/>
</dbReference>
<dbReference type="RefSeq" id="WP_186914725.1">
    <property type="nucleotide sequence ID" value="NZ_JACOFZ010000001.1"/>
</dbReference>
<keyword evidence="1" id="KW-0812">Transmembrane</keyword>
<organism evidence="2 3">
    <name type="scientific">Undibacterium nitidum</name>
    <dbReference type="NCBI Taxonomy" id="2762298"/>
    <lineage>
        <taxon>Bacteria</taxon>
        <taxon>Pseudomonadati</taxon>
        <taxon>Pseudomonadota</taxon>
        <taxon>Betaproteobacteria</taxon>
        <taxon>Burkholderiales</taxon>
        <taxon>Oxalobacteraceae</taxon>
        <taxon>Undibacterium</taxon>
    </lineage>
</organism>